<name>A0A1Y2EJ72_9PEZI</name>
<dbReference type="RefSeq" id="XP_040720888.1">
    <property type="nucleotide sequence ID" value="XM_040865615.1"/>
</dbReference>
<evidence type="ECO:0000313" key="1">
    <source>
        <dbReference type="EMBL" id="ORY71296.1"/>
    </source>
</evidence>
<evidence type="ECO:0000313" key="2">
    <source>
        <dbReference type="Proteomes" id="UP000193689"/>
    </source>
</evidence>
<gene>
    <name evidence="1" type="ORF">BCR38DRAFT_7593</name>
</gene>
<reference evidence="1 2" key="1">
    <citation type="submission" date="2016-07" db="EMBL/GenBank/DDBJ databases">
        <title>Pervasive Adenine N6-methylation of Active Genes in Fungi.</title>
        <authorList>
            <consortium name="DOE Joint Genome Institute"/>
            <person name="Mondo S.J."/>
            <person name="Dannebaum R.O."/>
            <person name="Kuo R.C."/>
            <person name="Labutti K."/>
            <person name="Haridas S."/>
            <person name="Kuo A."/>
            <person name="Salamov A."/>
            <person name="Ahrendt S.R."/>
            <person name="Lipzen A."/>
            <person name="Sullivan W."/>
            <person name="Andreopoulos W.B."/>
            <person name="Clum A."/>
            <person name="Lindquist E."/>
            <person name="Daum C."/>
            <person name="Ramamoorthy G.K."/>
            <person name="Gryganskyi A."/>
            <person name="Culley D."/>
            <person name="Magnuson J.K."/>
            <person name="James T.Y."/>
            <person name="O'Malley M.A."/>
            <person name="Stajich J.E."/>
            <person name="Spatafora J.W."/>
            <person name="Visel A."/>
            <person name="Grigoriev I.V."/>
        </authorList>
    </citation>
    <scope>NUCLEOTIDE SEQUENCE [LARGE SCALE GENOMIC DNA]</scope>
    <source>
        <strain evidence="1 2">CBS 129021</strain>
    </source>
</reference>
<dbReference type="InParanoid" id="A0A1Y2EJ72"/>
<sequence>MSPLGPTAVVFSRLHDWRCPHAKRILDVLWSTNPQSPPRSLPVALKPPFERQPRLRAARIASCPCAPKKLSLTATSQREARRLARHCRSTEKGKGQTKIFSSIAIGAHFLAHSHSFERFKSTIIPPFPLLTLSHLHCIGDAFALVALKVQRPWSQIFLETSITLKSSSLALGPGSGALEAVLTSPTSPHQNPRFRVACVDPISIYSPFRVLLHLPSV</sequence>
<accession>A0A1Y2EJ72</accession>
<dbReference type="AlphaFoldDB" id="A0A1Y2EJ72"/>
<dbReference type="EMBL" id="MCFJ01000001">
    <property type="protein sequence ID" value="ORY71296.1"/>
    <property type="molecule type" value="Genomic_DNA"/>
</dbReference>
<dbReference type="GeneID" id="63781827"/>
<comment type="caution">
    <text evidence="1">The sequence shown here is derived from an EMBL/GenBank/DDBJ whole genome shotgun (WGS) entry which is preliminary data.</text>
</comment>
<organism evidence="1 2">
    <name type="scientific">Pseudomassariella vexata</name>
    <dbReference type="NCBI Taxonomy" id="1141098"/>
    <lineage>
        <taxon>Eukaryota</taxon>
        <taxon>Fungi</taxon>
        <taxon>Dikarya</taxon>
        <taxon>Ascomycota</taxon>
        <taxon>Pezizomycotina</taxon>
        <taxon>Sordariomycetes</taxon>
        <taxon>Xylariomycetidae</taxon>
        <taxon>Amphisphaeriales</taxon>
        <taxon>Pseudomassariaceae</taxon>
        <taxon>Pseudomassariella</taxon>
    </lineage>
</organism>
<proteinExistence type="predicted"/>
<keyword evidence="2" id="KW-1185">Reference proteome</keyword>
<dbReference type="Proteomes" id="UP000193689">
    <property type="component" value="Unassembled WGS sequence"/>
</dbReference>
<protein>
    <submittedName>
        <fullName evidence="1">Uncharacterized protein</fullName>
    </submittedName>
</protein>